<dbReference type="GO" id="GO:0006284">
    <property type="term" value="P:base-excision repair"/>
    <property type="evidence" value="ECO:0007669"/>
    <property type="project" value="InterPro"/>
</dbReference>
<evidence type="ECO:0000256" key="7">
    <source>
        <dbReference type="ARBA" id="ARBA00057608"/>
    </source>
</evidence>
<evidence type="ECO:0000256" key="9">
    <source>
        <dbReference type="PIRSR" id="PIRSR605019-1"/>
    </source>
</evidence>
<keyword evidence="5" id="KW-0234">DNA repair</keyword>
<dbReference type="EC" id="3.2.2.20" evidence="8"/>
<dbReference type="STRING" id="886293.Sinac_5739"/>
<accession>L0DKI5</accession>
<feature type="binding site" evidence="9">
    <location>
        <position position="4"/>
    </location>
    <ligand>
        <name>Zn(2+)</name>
        <dbReference type="ChEBI" id="CHEBI:29105"/>
    </ligand>
</feature>
<evidence type="ECO:0000313" key="10">
    <source>
        <dbReference type="EMBL" id="AGA29869.1"/>
    </source>
</evidence>
<evidence type="ECO:0000256" key="2">
    <source>
        <dbReference type="ARBA" id="ARBA00022763"/>
    </source>
</evidence>
<proteinExistence type="predicted"/>
<evidence type="ECO:0000256" key="5">
    <source>
        <dbReference type="ARBA" id="ARBA00023204"/>
    </source>
</evidence>
<dbReference type="FunFam" id="1.10.340.30:FF:000009">
    <property type="entry name" value="DNA-3-methyladenine glycosylase I"/>
    <property type="match status" value="1"/>
</dbReference>
<dbReference type="Gene3D" id="1.10.340.30">
    <property type="entry name" value="Hypothetical protein, domain 2"/>
    <property type="match status" value="1"/>
</dbReference>
<evidence type="ECO:0000256" key="3">
    <source>
        <dbReference type="ARBA" id="ARBA00022801"/>
    </source>
</evidence>
<dbReference type="PANTHER" id="PTHR31116">
    <property type="entry name" value="OS04G0501200 PROTEIN"/>
    <property type="match status" value="1"/>
</dbReference>
<dbReference type="InterPro" id="IPR005019">
    <property type="entry name" value="Adenine_glyco"/>
</dbReference>
<evidence type="ECO:0000256" key="4">
    <source>
        <dbReference type="ARBA" id="ARBA00022833"/>
    </source>
</evidence>
<gene>
    <name evidence="10" type="ordered locus">Sinac_5739</name>
</gene>
<dbReference type="EMBL" id="CP003364">
    <property type="protein sequence ID" value="AGA29869.1"/>
    <property type="molecule type" value="Genomic_DNA"/>
</dbReference>
<name>L0DKI5_SINAD</name>
<keyword evidence="2" id="KW-0227">DNA damage</keyword>
<keyword evidence="4 9" id="KW-0862">Zinc</keyword>
<dbReference type="RefSeq" id="WP_015248966.1">
    <property type="nucleotide sequence ID" value="NC_019892.1"/>
</dbReference>
<evidence type="ECO:0000256" key="8">
    <source>
        <dbReference type="ARBA" id="ARBA00066766"/>
    </source>
</evidence>
<reference evidence="10 11" key="1">
    <citation type="submission" date="2012-02" db="EMBL/GenBank/DDBJ databases">
        <title>Complete sequence of chromosome of Singulisphaera acidiphila DSM 18658.</title>
        <authorList>
            <consortium name="US DOE Joint Genome Institute (JGI-PGF)"/>
            <person name="Lucas S."/>
            <person name="Copeland A."/>
            <person name="Lapidus A."/>
            <person name="Glavina del Rio T."/>
            <person name="Dalin E."/>
            <person name="Tice H."/>
            <person name="Bruce D."/>
            <person name="Goodwin L."/>
            <person name="Pitluck S."/>
            <person name="Peters L."/>
            <person name="Ovchinnikova G."/>
            <person name="Chertkov O."/>
            <person name="Kyrpides N."/>
            <person name="Mavromatis K."/>
            <person name="Ivanova N."/>
            <person name="Brettin T."/>
            <person name="Detter J.C."/>
            <person name="Han C."/>
            <person name="Larimer F."/>
            <person name="Land M."/>
            <person name="Hauser L."/>
            <person name="Markowitz V."/>
            <person name="Cheng J.-F."/>
            <person name="Hugenholtz P."/>
            <person name="Woyke T."/>
            <person name="Wu D."/>
            <person name="Tindall B."/>
            <person name="Pomrenke H."/>
            <person name="Brambilla E."/>
            <person name="Klenk H.-P."/>
            <person name="Eisen J.A."/>
        </authorList>
    </citation>
    <scope>NUCLEOTIDE SEQUENCE [LARGE SCALE GENOMIC DNA]</scope>
    <source>
        <strain evidence="11">ATCC BAA-1392 / DSM 18658 / VKM B-2454 / MOB10</strain>
    </source>
</reference>
<dbReference type="AlphaFoldDB" id="L0DKI5"/>
<evidence type="ECO:0000256" key="1">
    <source>
        <dbReference type="ARBA" id="ARBA00022723"/>
    </source>
</evidence>
<protein>
    <recommendedName>
        <fullName evidence="8">DNA-3-methyladenine glycosylase I</fullName>
        <ecNumber evidence="8">3.2.2.20</ecNumber>
    </recommendedName>
</protein>
<keyword evidence="11" id="KW-1185">Reference proteome</keyword>
<comment type="function">
    <text evidence="7">Hydrolysis of the deoxyribose N-glycosidic bond to excise 3-methyladenine from the damaged DNA polymer formed by alkylation lesions.</text>
</comment>
<feature type="binding site" evidence="9">
    <location>
        <position position="174"/>
    </location>
    <ligand>
        <name>Zn(2+)</name>
        <dbReference type="ChEBI" id="CHEBI:29105"/>
    </ligand>
</feature>
<dbReference type="Proteomes" id="UP000010798">
    <property type="component" value="Chromosome"/>
</dbReference>
<dbReference type="GO" id="GO:0046872">
    <property type="term" value="F:metal ion binding"/>
    <property type="evidence" value="ECO:0007669"/>
    <property type="project" value="UniProtKB-KW"/>
</dbReference>
<feature type="binding site" evidence="9">
    <location>
        <position position="178"/>
    </location>
    <ligand>
        <name>Zn(2+)</name>
        <dbReference type="ChEBI" id="CHEBI:29105"/>
    </ligand>
</feature>
<dbReference type="InterPro" id="IPR011257">
    <property type="entry name" value="DNA_glycosylase"/>
</dbReference>
<dbReference type="KEGG" id="saci:Sinac_5739"/>
<dbReference type="GO" id="GO:0008725">
    <property type="term" value="F:DNA-3-methyladenine glycosylase activity"/>
    <property type="evidence" value="ECO:0007669"/>
    <property type="project" value="UniProtKB-EC"/>
</dbReference>
<dbReference type="eggNOG" id="COG2818">
    <property type="taxonomic scope" value="Bacteria"/>
</dbReference>
<dbReference type="SUPFAM" id="SSF48150">
    <property type="entry name" value="DNA-glycosylase"/>
    <property type="match status" value="1"/>
</dbReference>
<evidence type="ECO:0000256" key="6">
    <source>
        <dbReference type="ARBA" id="ARBA00052558"/>
    </source>
</evidence>
<organism evidence="10 11">
    <name type="scientific">Singulisphaera acidiphila (strain ATCC BAA-1392 / DSM 18658 / VKM B-2454 / MOB10)</name>
    <dbReference type="NCBI Taxonomy" id="886293"/>
    <lineage>
        <taxon>Bacteria</taxon>
        <taxon>Pseudomonadati</taxon>
        <taxon>Planctomycetota</taxon>
        <taxon>Planctomycetia</taxon>
        <taxon>Isosphaerales</taxon>
        <taxon>Isosphaeraceae</taxon>
        <taxon>Singulisphaera</taxon>
    </lineage>
</organism>
<dbReference type="Pfam" id="PF03352">
    <property type="entry name" value="Adenine_glyco"/>
    <property type="match status" value="1"/>
</dbReference>
<evidence type="ECO:0000313" key="11">
    <source>
        <dbReference type="Proteomes" id="UP000010798"/>
    </source>
</evidence>
<keyword evidence="3" id="KW-0378">Hydrolase</keyword>
<sequence>MRRCDWATNELAIRYHDEEWGVPVHDDRRWFEFLILEGAQAGLSWDTILKKRENYRAVFDDFDPALVACYEEKKIDALLADPGVIRNRLKIHSAIKNARAFLEVQQEFASFDSFIWGFVGGAPVTNTWRTRQEVPARSDVSDALSKALKRRGFTFVGSTICYALMQATGLTNDHLVDCFRHAQVG</sequence>
<dbReference type="PANTHER" id="PTHR31116:SF29">
    <property type="entry name" value="DNA GLYCOSYLASE SUPERFAMILY PROTEIN"/>
    <property type="match status" value="1"/>
</dbReference>
<dbReference type="OrthoDB" id="9807664at2"/>
<feature type="binding site" evidence="9">
    <location>
        <position position="16"/>
    </location>
    <ligand>
        <name>Zn(2+)</name>
        <dbReference type="ChEBI" id="CHEBI:29105"/>
    </ligand>
</feature>
<comment type="catalytic activity">
    <reaction evidence="6">
        <text>Hydrolysis of alkylated DNA, releasing 3-methyladenine.</text>
        <dbReference type="EC" id="3.2.2.20"/>
    </reaction>
</comment>
<keyword evidence="1 9" id="KW-0479">Metal-binding</keyword>
<dbReference type="HOGENOM" id="CLU_083758_1_0_0"/>